<feature type="transmembrane region" description="Helical" evidence="1">
    <location>
        <begin position="12"/>
        <end position="31"/>
    </location>
</feature>
<feature type="transmembrane region" description="Helical" evidence="1">
    <location>
        <begin position="51"/>
        <end position="72"/>
    </location>
</feature>
<name>A0A382I4L3_9ZZZZ</name>
<feature type="transmembrane region" description="Helical" evidence="1">
    <location>
        <begin position="112"/>
        <end position="132"/>
    </location>
</feature>
<accession>A0A382I4L3</accession>
<keyword evidence="1" id="KW-0812">Transmembrane</keyword>
<organism evidence="2">
    <name type="scientific">marine metagenome</name>
    <dbReference type="NCBI Taxonomy" id="408172"/>
    <lineage>
        <taxon>unclassified sequences</taxon>
        <taxon>metagenomes</taxon>
        <taxon>ecological metagenomes</taxon>
    </lineage>
</organism>
<evidence type="ECO:0000256" key="1">
    <source>
        <dbReference type="SAM" id="Phobius"/>
    </source>
</evidence>
<keyword evidence="1" id="KW-1133">Transmembrane helix</keyword>
<reference evidence="2" key="1">
    <citation type="submission" date="2018-05" db="EMBL/GenBank/DDBJ databases">
        <authorList>
            <person name="Lanie J.A."/>
            <person name="Ng W.-L."/>
            <person name="Kazmierczak K.M."/>
            <person name="Andrzejewski T.M."/>
            <person name="Davidsen T.M."/>
            <person name="Wayne K.J."/>
            <person name="Tettelin H."/>
            <person name="Glass J.I."/>
            <person name="Rusch D."/>
            <person name="Podicherti R."/>
            <person name="Tsui H.-C.T."/>
            <person name="Winkler M.E."/>
        </authorList>
    </citation>
    <scope>NUCLEOTIDE SEQUENCE</scope>
</reference>
<protein>
    <submittedName>
        <fullName evidence="2">Uncharacterized protein</fullName>
    </submittedName>
</protein>
<dbReference type="EMBL" id="UINC01065005">
    <property type="protein sequence ID" value="SVB94219.1"/>
    <property type="molecule type" value="Genomic_DNA"/>
</dbReference>
<keyword evidence="1" id="KW-0472">Membrane</keyword>
<proteinExistence type="predicted"/>
<feature type="transmembrane region" description="Helical" evidence="1">
    <location>
        <begin position="84"/>
        <end position="106"/>
    </location>
</feature>
<sequence>MNYTRRHLRFGWWSLLVFLTLGVVLEVLHGFKVGLYLDVSNETRRLMWTLAHAHGTLLGLVHIAFALSLRLYRHWPRRDQARASWCLVTASVLLPGGFFAGGATAYDGDPGLGILLVPMGAACLLITVFLSARAASSVDAGE</sequence>
<gene>
    <name evidence="2" type="ORF">METZ01_LOCUS247073</name>
</gene>
<dbReference type="AlphaFoldDB" id="A0A382I4L3"/>
<evidence type="ECO:0000313" key="2">
    <source>
        <dbReference type="EMBL" id="SVB94219.1"/>
    </source>
</evidence>